<dbReference type="Proteomes" id="UP000034320">
    <property type="component" value="Unassembled WGS sequence"/>
</dbReference>
<dbReference type="CDD" id="cd07731">
    <property type="entry name" value="ComA-like_MBL-fold"/>
    <property type="match status" value="1"/>
</dbReference>
<name>A0A0G0ZEL1_9BACT</name>
<dbReference type="SUPFAM" id="SSF56281">
    <property type="entry name" value="Metallo-hydrolase/oxidoreductase"/>
    <property type="match status" value="1"/>
</dbReference>
<gene>
    <name evidence="1" type="ORF">UV09_C0008G0036</name>
</gene>
<dbReference type="InterPro" id="IPR035681">
    <property type="entry name" value="ComA-like_MBL"/>
</dbReference>
<organism evidence="1 2">
    <name type="scientific">Candidatus Gottesmanbacteria bacterium GW2011_GWA2_42_18</name>
    <dbReference type="NCBI Taxonomy" id="1618442"/>
    <lineage>
        <taxon>Bacteria</taxon>
        <taxon>Candidatus Gottesmaniibacteriota</taxon>
    </lineage>
</organism>
<dbReference type="PANTHER" id="PTHR30619:SF1">
    <property type="entry name" value="RECOMBINATION PROTEIN 2"/>
    <property type="match status" value="1"/>
</dbReference>
<sequence length="300" mass="33338">MAAKKGFLTGAFFGLILLAVYIFSQPDGKLHLIFCDVGQGDAIFIKTPQNLDLLIDGGPNERVLECLGDNMPFYDRTIDMVVLTHPQKDHLQGLLSVIDRYSIKYFVSVPVGNTSQGFSELKKKIEDKGIPLKNLYQGDNFSMGEVKFNVLWPDREWTSEKLGNNILLAGNNSNVLGLSTEGTDLNSFSMVLYLNYGRFDTLLTGDGDSKIQPEIVATAHLPDIEILKFPHHGSKTGITWEFLEKLKPELTVISVGKNPWSHPTKEALAQIESVKSQIARTDQHGEIEVISDGMAWSINK</sequence>
<dbReference type="PANTHER" id="PTHR30619">
    <property type="entry name" value="DNA INTERNALIZATION/COMPETENCE PROTEIN COMEC/REC2"/>
    <property type="match status" value="1"/>
</dbReference>
<reference evidence="1 2" key="1">
    <citation type="journal article" date="2015" name="Nature">
        <title>rRNA introns, odd ribosomes, and small enigmatic genomes across a large radiation of phyla.</title>
        <authorList>
            <person name="Brown C.T."/>
            <person name="Hug L.A."/>
            <person name="Thomas B.C."/>
            <person name="Sharon I."/>
            <person name="Castelle C.J."/>
            <person name="Singh A."/>
            <person name="Wilkins M.J."/>
            <person name="Williams K.H."/>
            <person name="Banfield J.F."/>
        </authorList>
    </citation>
    <scope>NUCLEOTIDE SEQUENCE [LARGE SCALE GENOMIC DNA]</scope>
</reference>
<evidence type="ECO:0000313" key="1">
    <source>
        <dbReference type="EMBL" id="KKS47170.1"/>
    </source>
</evidence>
<dbReference type="EMBL" id="LCDD01000008">
    <property type="protein sequence ID" value="KKS47170.1"/>
    <property type="molecule type" value="Genomic_DNA"/>
</dbReference>
<dbReference type="Gene3D" id="3.60.15.10">
    <property type="entry name" value="Ribonuclease Z/Hydroxyacylglutathione hydrolase-like"/>
    <property type="match status" value="1"/>
</dbReference>
<dbReference type="AlphaFoldDB" id="A0A0G0ZEL1"/>
<comment type="caution">
    <text evidence="1">The sequence shown here is derived from an EMBL/GenBank/DDBJ whole genome shotgun (WGS) entry which is preliminary data.</text>
</comment>
<evidence type="ECO:0000313" key="2">
    <source>
        <dbReference type="Proteomes" id="UP000034320"/>
    </source>
</evidence>
<dbReference type="InterPro" id="IPR052159">
    <property type="entry name" value="Competence_DNA_uptake"/>
</dbReference>
<dbReference type="InterPro" id="IPR036866">
    <property type="entry name" value="RibonucZ/Hydroxyglut_hydro"/>
</dbReference>
<proteinExistence type="predicted"/>
<protein>
    <submittedName>
        <fullName evidence="1">Internalization-related competence protein ComEC/Rec2 protein</fullName>
    </submittedName>
</protein>
<accession>A0A0G0ZEL1</accession>